<sequence length="44" mass="5116">MERFQPSSREQHLYFVSIQLVSPANEEVNKAIEEKGARLIYLPP</sequence>
<evidence type="ECO:0000313" key="2">
    <source>
        <dbReference type="Proteomes" id="UP000034103"/>
    </source>
</evidence>
<dbReference type="Proteomes" id="UP000034103">
    <property type="component" value="Chromosome"/>
</dbReference>
<dbReference type="AlphaFoldDB" id="A0A0F6U636"/>
<proteinExistence type="predicted"/>
<accession>A0A0F6U636</accession>
<organism evidence="1 2">
    <name type="scientific">Microcystis aeruginosa NIES-2549</name>
    <dbReference type="NCBI Taxonomy" id="1641812"/>
    <lineage>
        <taxon>Bacteria</taxon>
        <taxon>Bacillati</taxon>
        <taxon>Cyanobacteriota</taxon>
        <taxon>Cyanophyceae</taxon>
        <taxon>Oscillatoriophycideae</taxon>
        <taxon>Chroococcales</taxon>
        <taxon>Microcystaceae</taxon>
        <taxon>Microcystis</taxon>
    </lineage>
</organism>
<reference evidence="1 2" key="1">
    <citation type="journal article" date="2015" name="Genome Announc.">
        <title>Complete Genome Sequence of Microcystis aeruginosa NIES-2549, a Bloom-Forming Cyanobacterium from Lake Kasumigaura, Japan.</title>
        <authorList>
            <person name="Yamaguchi H."/>
            <person name="Suzuki S."/>
            <person name="Tanabe Y."/>
            <person name="Osana Y."/>
            <person name="Shimura Y."/>
            <person name="Ishida K."/>
            <person name="Kawachi M."/>
        </authorList>
    </citation>
    <scope>NUCLEOTIDE SEQUENCE [LARGE SCALE GENOMIC DNA]</scope>
    <source>
        <strain evidence="1 2">NIES-2549</strain>
    </source>
</reference>
<dbReference type="EMBL" id="CP011304">
    <property type="protein sequence ID" value="AKE65599.1"/>
    <property type="molecule type" value="Genomic_DNA"/>
</dbReference>
<dbReference type="PATRIC" id="fig|1641812.3.peg.3365"/>
<gene>
    <name evidence="1" type="ORF">MYAER_3261</name>
</gene>
<protein>
    <submittedName>
        <fullName evidence="1">Uncharacterized protein</fullName>
    </submittedName>
</protein>
<dbReference type="HOGENOM" id="CLU_3218602_0_0_3"/>
<name>A0A0F6U636_MICAE</name>
<evidence type="ECO:0000313" key="1">
    <source>
        <dbReference type="EMBL" id="AKE65599.1"/>
    </source>
</evidence>